<dbReference type="EMBL" id="WUTW01000001">
    <property type="protein sequence ID" value="MXQ62421.1"/>
    <property type="molecule type" value="Genomic_DNA"/>
</dbReference>
<dbReference type="Gene3D" id="3.40.50.300">
    <property type="entry name" value="P-loop containing nucleotide triphosphate hydrolases"/>
    <property type="match status" value="1"/>
</dbReference>
<dbReference type="Proteomes" id="UP000431901">
    <property type="component" value="Unassembled WGS sequence"/>
</dbReference>
<keyword evidence="2" id="KW-0547">Nucleotide-binding</keyword>
<dbReference type="OrthoDB" id="3371691at2"/>
<dbReference type="GO" id="GO:0005525">
    <property type="term" value="F:GTP binding"/>
    <property type="evidence" value="ECO:0007669"/>
    <property type="project" value="UniProtKB-KW"/>
</dbReference>
<evidence type="ECO:0000256" key="3">
    <source>
        <dbReference type="ARBA" id="ARBA00022801"/>
    </source>
</evidence>
<protein>
    <submittedName>
        <fullName evidence="5">ATP-binding protein</fullName>
    </submittedName>
</protein>
<dbReference type="RefSeq" id="WP_161100737.1">
    <property type="nucleotide sequence ID" value="NZ_JBHLYI010000009.1"/>
</dbReference>
<dbReference type="CDD" id="cd00882">
    <property type="entry name" value="Ras_like_GTPase"/>
    <property type="match status" value="1"/>
</dbReference>
<evidence type="ECO:0000256" key="2">
    <source>
        <dbReference type="ARBA" id="ARBA00022741"/>
    </source>
</evidence>
<gene>
    <name evidence="5" type="ORF">GQ466_00045</name>
</gene>
<keyword evidence="5" id="KW-0067">ATP-binding</keyword>
<dbReference type="SUPFAM" id="SSF52540">
    <property type="entry name" value="P-loop containing nucleoside triphosphate hydrolases"/>
    <property type="match status" value="1"/>
</dbReference>
<keyword evidence="6" id="KW-1185">Reference proteome</keyword>
<keyword evidence="3" id="KW-0378">Hydrolase</keyword>
<comment type="caution">
    <text evidence="5">The sequence shown here is derived from an EMBL/GenBank/DDBJ whole genome shotgun (WGS) entry which is preliminary data.</text>
</comment>
<dbReference type="InterPro" id="IPR004130">
    <property type="entry name" value="Gpn"/>
</dbReference>
<comment type="similarity">
    <text evidence="1">Belongs to the GPN-loop GTPase family.</text>
</comment>
<evidence type="ECO:0000313" key="6">
    <source>
        <dbReference type="Proteomes" id="UP000431901"/>
    </source>
</evidence>
<reference evidence="5 6" key="1">
    <citation type="submission" date="2019-12" db="EMBL/GenBank/DDBJ databases">
        <title>Nocardia macrotermitis sp. nov. and Nocardia aurantia sp. nov., isolated from the gut of the fungus growing-termite Macrotermes natalensis.</title>
        <authorList>
            <person name="Christine B."/>
            <person name="Rene B."/>
        </authorList>
    </citation>
    <scope>NUCLEOTIDE SEQUENCE [LARGE SCALE GENOMIC DNA]</scope>
    <source>
        <strain evidence="5 6">DSM 102126</strain>
    </source>
</reference>
<sequence length="205" mass="21751">MDSTPSDGPVGRHRVSYVADSVTETAKILVVGDFGVGKTTFVGTVSEIEPLRTEETMTEASVGVDDLAGLDGKTTTTVALDFGRITLGGSLVLYVFGTPGQRRYWDMWAGLAQGAVGVLVLADTRRLEGTFDVLGELEEHGLGPIAVAVNEFPDTVRHPEPDLRRAMDLLPGTPLITCDARDRTSSLAALTALTRHALTTGRPTA</sequence>
<dbReference type="GO" id="GO:0005524">
    <property type="term" value="F:ATP binding"/>
    <property type="evidence" value="ECO:0007669"/>
    <property type="project" value="UniProtKB-KW"/>
</dbReference>
<dbReference type="PANTHER" id="PTHR42708">
    <property type="entry name" value="ATP/GTP-BINDING PROTEIN-RELATED"/>
    <property type="match status" value="1"/>
</dbReference>
<dbReference type="Pfam" id="PF03029">
    <property type="entry name" value="ATP_bind_1"/>
    <property type="match status" value="1"/>
</dbReference>
<keyword evidence="4" id="KW-0342">GTP-binding</keyword>
<evidence type="ECO:0000313" key="5">
    <source>
        <dbReference type="EMBL" id="MXQ62421.1"/>
    </source>
</evidence>
<accession>A0A6I4VZ24</accession>
<organism evidence="5 6">
    <name type="scientific">Actinomadura rayongensis</name>
    <dbReference type="NCBI Taxonomy" id="1429076"/>
    <lineage>
        <taxon>Bacteria</taxon>
        <taxon>Bacillati</taxon>
        <taxon>Actinomycetota</taxon>
        <taxon>Actinomycetes</taxon>
        <taxon>Streptosporangiales</taxon>
        <taxon>Thermomonosporaceae</taxon>
        <taxon>Actinomadura</taxon>
    </lineage>
</organism>
<dbReference type="InterPro" id="IPR027417">
    <property type="entry name" value="P-loop_NTPase"/>
</dbReference>
<proteinExistence type="inferred from homology"/>
<dbReference type="InterPro" id="IPR052705">
    <property type="entry name" value="Gliding_Motility_GTPase"/>
</dbReference>
<dbReference type="PANTHER" id="PTHR42708:SF1">
    <property type="entry name" value="GLIDING MOTILITY PROTEIN MGLA"/>
    <property type="match status" value="1"/>
</dbReference>
<dbReference type="GO" id="GO:0016787">
    <property type="term" value="F:hydrolase activity"/>
    <property type="evidence" value="ECO:0007669"/>
    <property type="project" value="UniProtKB-KW"/>
</dbReference>
<evidence type="ECO:0000256" key="4">
    <source>
        <dbReference type="ARBA" id="ARBA00023134"/>
    </source>
</evidence>
<name>A0A6I4VZ24_9ACTN</name>
<evidence type="ECO:0000256" key="1">
    <source>
        <dbReference type="ARBA" id="ARBA00005290"/>
    </source>
</evidence>
<dbReference type="AlphaFoldDB" id="A0A6I4VZ24"/>